<comment type="caution">
    <text evidence="1">The sequence shown here is derived from an EMBL/GenBank/DDBJ whole genome shotgun (WGS) entry which is preliminary data.</text>
</comment>
<accession>A0AAD7AAV2</accession>
<keyword evidence="2" id="KW-1185">Reference proteome</keyword>
<evidence type="ECO:0000313" key="1">
    <source>
        <dbReference type="EMBL" id="KAJ7353123.1"/>
    </source>
</evidence>
<name>A0AAD7AAV2_9AGAR</name>
<organism evidence="1 2">
    <name type="scientific">Mycena albidolilacea</name>
    <dbReference type="NCBI Taxonomy" id="1033008"/>
    <lineage>
        <taxon>Eukaryota</taxon>
        <taxon>Fungi</taxon>
        <taxon>Dikarya</taxon>
        <taxon>Basidiomycota</taxon>
        <taxon>Agaricomycotina</taxon>
        <taxon>Agaricomycetes</taxon>
        <taxon>Agaricomycetidae</taxon>
        <taxon>Agaricales</taxon>
        <taxon>Marasmiineae</taxon>
        <taxon>Mycenaceae</taxon>
        <taxon>Mycena</taxon>
    </lineage>
</organism>
<reference evidence="1" key="1">
    <citation type="submission" date="2023-03" db="EMBL/GenBank/DDBJ databases">
        <title>Massive genome expansion in bonnet fungi (Mycena s.s.) driven by repeated elements and novel gene families across ecological guilds.</title>
        <authorList>
            <consortium name="Lawrence Berkeley National Laboratory"/>
            <person name="Harder C.B."/>
            <person name="Miyauchi S."/>
            <person name="Viragh M."/>
            <person name="Kuo A."/>
            <person name="Thoen E."/>
            <person name="Andreopoulos B."/>
            <person name="Lu D."/>
            <person name="Skrede I."/>
            <person name="Drula E."/>
            <person name="Henrissat B."/>
            <person name="Morin E."/>
            <person name="Kohler A."/>
            <person name="Barry K."/>
            <person name="LaButti K."/>
            <person name="Morin E."/>
            <person name="Salamov A."/>
            <person name="Lipzen A."/>
            <person name="Mereny Z."/>
            <person name="Hegedus B."/>
            <person name="Baldrian P."/>
            <person name="Stursova M."/>
            <person name="Weitz H."/>
            <person name="Taylor A."/>
            <person name="Grigoriev I.V."/>
            <person name="Nagy L.G."/>
            <person name="Martin F."/>
            <person name="Kauserud H."/>
        </authorList>
    </citation>
    <scope>NUCLEOTIDE SEQUENCE</scope>
    <source>
        <strain evidence="1">CBHHK002</strain>
    </source>
</reference>
<protein>
    <submittedName>
        <fullName evidence="1">Uncharacterized protein</fullName>
    </submittedName>
</protein>
<dbReference type="AlphaFoldDB" id="A0AAD7AAV2"/>
<gene>
    <name evidence="1" type="ORF">DFH08DRAFT_855983</name>
</gene>
<evidence type="ECO:0000313" key="2">
    <source>
        <dbReference type="Proteomes" id="UP001218218"/>
    </source>
</evidence>
<sequence>MVNIADQLNTGGGLSKNMEQLVEDLYGTLEKVQNTTKDIATSGSRLGRFLGQKEDSERLGMLSRDVTEAQMKFLTLASIANSAEQSQDCVYDHSSIVLDSYYTSGTDWYAFKGMLQDTGENVIIKRYGSDGASGKAMLEADIKAFKKNWHPNLLQYLGRSRPGADEPYTVLRGVTSDHVSSYVALKFAEDNQRGSVEALRLLKDLTNALAFTIGTTDSSSFDISKIHLNGSGNIVVINLDPVLVVNKGSKDDMPYWRSWQEICIELLAGDPSYEPNPSIEYDADPASHRRLEYLRPILGHIHYGGARFKETSIENAFKSEGLVLSQALRELHASVHNPLAPPDEQVLRAMWRRFRELHYVAHFREPLDVDVGDVGYIMGSPPKFILLANVRDQLVGEWNFGDRKVEPLRFVPANGWTTTTVAGIVRHEFRFPSGTVDLVDWHNERPRLFKDFLLRRVNVPRESGLVVECSEAWKVLAECANTLASSHSQRSVRASNLILVVYFKQQSGYATFRLNRKVNAEQWRDIWVKDGLESPPDAIYFYESPPGGTTGVWGYFSLSLLPGSPYSKWTPHRDDAGETWGWTFQSEDWTVEISKPNIKQYIRYVQL</sequence>
<dbReference type="Proteomes" id="UP001218218">
    <property type="component" value="Unassembled WGS sequence"/>
</dbReference>
<proteinExistence type="predicted"/>
<dbReference type="EMBL" id="JARIHO010000011">
    <property type="protein sequence ID" value="KAJ7353123.1"/>
    <property type="molecule type" value="Genomic_DNA"/>
</dbReference>